<feature type="region of interest" description="Disordered" evidence="1">
    <location>
        <begin position="276"/>
        <end position="327"/>
    </location>
</feature>
<comment type="caution">
    <text evidence="3">The sequence shown here is derived from an EMBL/GenBank/DDBJ whole genome shotgun (WGS) entry which is preliminary data.</text>
</comment>
<reference evidence="3" key="1">
    <citation type="journal article" date="2021" name="Nat. Commun.">
        <title>Genetic determinants of endophytism in the Arabidopsis root mycobiome.</title>
        <authorList>
            <person name="Mesny F."/>
            <person name="Miyauchi S."/>
            <person name="Thiergart T."/>
            <person name="Pickel B."/>
            <person name="Atanasova L."/>
            <person name="Karlsson M."/>
            <person name="Huettel B."/>
            <person name="Barry K.W."/>
            <person name="Haridas S."/>
            <person name="Chen C."/>
            <person name="Bauer D."/>
            <person name="Andreopoulos W."/>
            <person name="Pangilinan J."/>
            <person name="LaButti K."/>
            <person name="Riley R."/>
            <person name="Lipzen A."/>
            <person name="Clum A."/>
            <person name="Drula E."/>
            <person name="Henrissat B."/>
            <person name="Kohler A."/>
            <person name="Grigoriev I.V."/>
            <person name="Martin F.M."/>
            <person name="Hacquard S."/>
        </authorList>
    </citation>
    <scope>NUCLEOTIDE SEQUENCE</scope>
    <source>
        <strain evidence="3">MPI-CAGE-AT-0016</strain>
    </source>
</reference>
<keyword evidence="2" id="KW-1133">Transmembrane helix</keyword>
<sequence>MEPKIVFIETEPLSHLQTQGSLILCACILAMVVISNILERWVLAKVYGALWEDLSLGHNERRRRSFTYLHIGVMIMGTLVVLGCYPVFDFLVGHARPSTILMRPGRFHVTYGDAMFILSQIYSAYYLFEVSFRTRFASAIGIAHHVGLLIVIQSALALFGSPKKHPEAILEFYMCMVWGAFDVVVELPLYTFMILWRIKSSSHRLLSRLAYACFVWVLLGAIIETAITIWLMNRSWHRWSLCFKVLLPAVFGLWITTQLYGATRILSMARTKQRLAAGHGTDDSEEAVRREETGEGKNQGTREDLASADANRDVSFQLDEPSSGLRR</sequence>
<evidence type="ECO:0000256" key="1">
    <source>
        <dbReference type="SAM" id="MobiDB-lite"/>
    </source>
</evidence>
<feature type="transmembrane region" description="Helical" evidence="2">
    <location>
        <begin position="245"/>
        <end position="266"/>
    </location>
</feature>
<evidence type="ECO:0008006" key="5">
    <source>
        <dbReference type="Google" id="ProtNLM"/>
    </source>
</evidence>
<gene>
    <name evidence="3" type="ORF">B0T11DRAFT_302549</name>
</gene>
<feature type="transmembrane region" description="Helical" evidence="2">
    <location>
        <begin position="171"/>
        <end position="196"/>
    </location>
</feature>
<keyword evidence="2" id="KW-0472">Membrane</keyword>
<keyword evidence="2" id="KW-0812">Transmembrane</keyword>
<protein>
    <recommendedName>
        <fullName evidence="5">TLC domain-containing protein</fullName>
    </recommendedName>
</protein>
<dbReference type="EMBL" id="JAGPXD010000007">
    <property type="protein sequence ID" value="KAH7347323.1"/>
    <property type="molecule type" value="Genomic_DNA"/>
</dbReference>
<feature type="transmembrane region" description="Helical" evidence="2">
    <location>
        <begin position="140"/>
        <end position="159"/>
    </location>
</feature>
<evidence type="ECO:0000256" key="2">
    <source>
        <dbReference type="SAM" id="Phobius"/>
    </source>
</evidence>
<feature type="transmembrane region" description="Helical" evidence="2">
    <location>
        <begin position="208"/>
        <end position="233"/>
    </location>
</feature>
<feature type="compositionally biased region" description="Basic and acidic residues" evidence="1">
    <location>
        <begin position="280"/>
        <end position="305"/>
    </location>
</feature>
<evidence type="ECO:0000313" key="4">
    <source>
        <dbReference type="Proteomes" id="UP000813385"/>
    </source>
</evidence>
<dbReference type="Proteomes" id="UP000813385">
    <property type="component" value="Unassembled WGS sequence"/>
</dbReference>
<dbReference type="AlphaFoldDB" id="A0A8K0T6Z8"/>
<dbReference type="PROSITE" id="PS51257">
    <property type="entry name" value="PROKAR_LIPOPROTEIN"/>
    <property type="match status" value="1"/>
</dbReference>
<feature type="transmembrane region" description="Helical" evidence="2">
    <location>
        <begin position="68"/>
        <end position="88"/>
    </location>
</feature>
<evidence type="ECO:0000313" key="3">
    <source>
        <dbReference type="EMBL" id="KAH7347323.1"/>
    </source>
</evidence>
<keyword evidence="4" id="KW-1185">Reference proteome</keyword>
<feature type="transmembrane region" description="Helical" evidence="2">
    <location>
        <begin position="108"/>
        <end position="128"/>
    </location>
</feature>
<dbReference type="OrthoDB" id="10010954at2759"/>
<organism evidence="3 4">
    <name type="scientific">Plectosphaerella cucumerina</name>
    <dbReference type="NCBI Taxonomy" id="40658"/>
    <lineage>
        <taxon>Eukaryota</taxon>
        <taxon>Fungi</taxon>
        <taxon>Dikarya</taxon>
        <taxon>Ascomycota</taxon>
        <taxon>Pezizomycotina</taxon>
        <taxon>Sordariomycetes</taxon>
        <taxon>Hypocreomycetidae</taxon>
        <taxon>Glomerellales</taxon>
        <taxon>Plectosphaerellaceae</taxon>
        <taxon>Plectosphaerella</taxon>
    </lineage>
</organism>
<feature type="transmembrane region" description="Helical" evidence="2">
    <location>
        <begin position="20"/>
        <end position="38"/>
    </location>
</feature>
<proteinExistence type="predicted"/>
<accession>A0A8K0T6Z8</accession>
<name>A0A8K0T6Z8_9PEZI</name>